<protein>
    <submittedName>
        <fullName evidence="1">Uncharacterized protein</fullName>
    </submittedName>
</protein>
<dbReference type="EMBL" id="CM001889">
    <property type="protein sequence ID" value="EOY52553.1"/>
    <property type="molecule type" value="Genomic_DNA"/>
</dbReference>
<dbReference type="AlphaFoldDB" id="A0A7U9E4B0"/>
<reference evidence="2" key="1">
    <citation type="journal article" date="2013" name="Genome Biol. Evol.">
        <title>The genome sequence of Streptomyces lividans 66 reveals a novel tRNA-dependent peptide biosynthetic system within a metal-related genomic island.</title>
        <authorList>
            <person name="Cruz-Morales P."/>
            <person name="Vijgenboom E."/>
            <person name="Iruegas-Bocardo F."/>
            <person name="Girard G."/>
            <person name="Yanez-Guerra L.A."/>
            <person name="Ramos-Aboites H.E."/>
            <person name="Pernodet J.L."/>
            <person name="Anne J."/>
            <person name="van Wezel G.P."/>
            <person name="Barona-Gomez F."/>
        </authorList>
    </citation>
    <scope>NUCLEOTIDE SEQUENCE [LARGE SCALE GENOMIC DNA]</scope>
    <source>
        <strain evidence="2">1326</strain>
    </source>
</reference>
<organism evidence="1 2">
    <name type="scientific">Streptomyces lividans 1326</name>
    <dbReference type="NCBI Taxonomy" id="1200984"/>
    <lineage>
        <taxon>Bacteria</taxon>
        <taxon>Bacillati</taxon>
        <taxon>Actinomycetota</taxon>
        <taxon>Actinomycetes</taxon>
        <taxon>Kitasatosporales</taxon>
        <taxon>Streptomycetaceae</taxon>
        <taxon>Streptomyces</taxon>
    </lineage>
</organism>
<sequence length="73" mass="7831">MRLAIGPFLPAVGLPGLPTGYDRCRARKSSPKGIGRAEHRTCSLHPTVTPPEEVRPMNAVSTWVLPLPVMAGD</sequence>
<evidence type="ECO:0000313" key="2">
    <source>
        <dbReference type="Proteomes" id="UP000014062"/>
    </source>
</evidence>
<accession>A0A7U9E4B0</accession>
<proteinExistence type="predicted"/>
<gene>
    <name evidence="1" type="ORF">SLI_7854</name>
</gene>
<dbReference type="Proteomes" id="UP000014062">
    <property type="component" value="Chromosome"/>
</dbReference>
<evidence type="ECO:0000313" key="1">
    <source>
        <dbReference type="EMBL" id="EOY52553.1"/>
    </source>
</evidence>
<name>A0A7U9E4B0_STRLI</name>